<dbReference type="InterPro" id="IPR036322">
    <property type="entry name" value="WD40_repeat_dom_sf"/>
</dbReference>
<feature type="compositionally biased region" description="Polar residues" evidence="1">
    <location>
        <begin position="252"/>
        <end position="274"/>
    </location>
</feature>
<name>F2URM1_SALR5</name>
<dbReference type="InParanoid" id="F2URM1"/>
<dbReference type="EMBL" id="GL832992">
    <property type="protein sequence ID" value="EGD80276.1"/>
    <property type="molecule type" value="Genomic_DNA"/>
</dbReference>
<organism evidence="3">
    <name type="scientific">Salpingoeca rosetta (strain ATCC 50818 / BSB-021)</name>
    <dbReference type="NCBI Taxonomy" id="946362"/>
    <lineage>
        <taxon>Eukaryota</taxon>
        <taxon>Choanoflagellata</taxon>
        <taxon>Craspedida</taxon>
        <taxon>Salpingoecidae</taxon>
        <taxon>Salpingoeca</taxon>
    </lineage>
</organism>
<evidence type="ECO:0000313" key="3">
    <source>
        <dbReference type="Proteomes" id="UP000007799"/>
    </source>
</evidence>
<dbReference type="InterPro" id="IPR015943">
    <property type="entry name" value="WD40/YVTN_repeat-like_dom_sf"/>
</dbReference>
<evidence type="ECO:0000256" key="1">
    <source>
        <dbReference type="SAM" id="MobiDB-lite"/>
    </source>
</evidence>
<dbReference type="RefSeq" id="XP_004988066.1">
    <property type="nucleotide sequence ID" value="XM_004988009.1"/>
</dbReference>
<proteinExistence type="predicted"/>
<sequence length="474" mass="51607">MSDIEEAHERQRQRLASWWWQRRIRQPTRTHRRAFHASLLTSLLEDGGKIVYERDNPQGFFKVQSLIVQDFTVVAGYSCGDVYMWNVLEHAHQLSDAVVPRLKLSADKHMAASLRCQLRAVCSVQGQGGATLSCAWGATGIKMFDVTVPRCIIRSWSCMRNLPCVCHDVQPAGRSRLITAHEDGVRIWDLRTQCRSAAVTIADADGRHMKRTCSVDDDIVAAVTEHGGTTSLLLFDIRRCAPATRQRRPFTATGSGTVARVATTTGSASSQQVFSRGGSMRRKRPKLTSLPSSSSSSSSPSSSPSASTVGDIGNCTLASPLPSSSSSASPVVAEYALNHVTKACTHLTAHNKSIYITAGSVFEVNPFTGKTVRAFRHRSSSPSPHDSGPAWLWRQQRFLRARDEGSVDVFDIGDHDGTCRSKMRLAPSSKHRLAYAPIAQLAVNDVGSVIAFAEAYDKSVCVIGAPGMPADDIL</sequence>
<accession>F2URM1</accession>
<dbReference type="GeneID" id="16068591"/>
<gene>
    <name evidence="2" type="ORF">PTSG_10532</name>
</gene>
<dbReference type="SUPFAM" id="SSF50978">
    <property type="entry name" value="WD40 repeat-like"/>
    <property type="match status" value="1"/>
</dbReference>
<feature type="compositionally biased region" description="Low complexity" evidence="1">
    <location>
        <begin position="289"/>
        <end position="307"/>
    </location>
</feature>
<feature type="region of interest" description="Disordered" evidence="1">
    <location>
        <begin position="247"/>
        <end position="311"/>
    </location>
</feature>
<evidence type="ECO:0000313" key="2">
    <source>
        <dbReference type="EMBL" id="EGD80276.1"/>
    </source>
</evidence>
<keyword evidence="3" id="KW-1185">Reference proteome</keyword>
<dbReference type="KEGG" id="sre:PTSG_10532"/>
<dbReference type="AlphaFoldDB" id="F2URM1"/>
<reference evidence="2" key="1">
    <citation type="submission" date="2009-08" db="EMBL/GenBank/DDBJ databases">
        <title>Annotation of Salpingoeca rosetta.</title>
        <authorList>
            <consortium name="The Broad Institute Genome Sequencing Platform"/>
            <person name="Russ C."/>
            <person name="Cuomo C."/>
            <person name="Burger G."/>
            <person name="Gray M.W."/>
            <person name="Holland P.W.H."/>
            <person name="King N."/>
            <person name="Lang F.B.F."/>
            <person name="Roger A.J."/>
            <person name="Ruiz-Trillo I."/>
            <person name="Young S.K."/>
            <person name="Zeng Q."/>
            <person name="Gargeya S."/>
            <person name="Alvarado L."/>
            <person name="Berlin A."/>
            <person name="Chapman S.B."/>
            <person name="Chen Z."/>
            <person name="Freedman E."/>
            <person name="Gellesch M."/>
            <person name="Goldberg J."/>
            <person name="Griggs A."/>
            <person name="Gujja S."/>
            <person name="Heilman E."/>
            <person name="Heiman D."/>
            <person name="Howarth C."/>
            <person name="Mehta T."/>
            <person name="Neiman D."/>
            <person name="Pearson M."/>
            <person name="Roberts A."/>
            <person name="Saif S."/>
            <person name="Shea T."/>
            <person name="Shenoy N."/>
            <person name="Sisk P."/>
            <person name="Stolte C."/>
            <person name="Sykes S."/>
            <person name="White J."/>
            <person name="Yandava C."/>
            <person name="Haas B."/>
            <person name="Nusbaum C."/>
            <person name="Birren B."/>
        </authorList>
    </citation>
    <scope>NUCLEOTIDE SEQUENCE [LARGE SCALE GENOMIC DNA]</scope>
    <source>
        <strain evidence="2">ATCC 50818</strain>
    </source>
</reference>
<dbReference type="Proteomes" id="UP000007799">
    <property type="component" value="Unassembled WGS sequence"/>
</dbReference>
<dbReference type="Gene3D" id="2.130.10.10">
    <property type="entry name" value="YVTN repeat-like/Quinoprotein amine dehydrogenase"/>
    <property type="match status" value="1"/>
</dbReference>
<protein>
    <submittedName>
        <fullName evidence="2">Uncharacterized protein</fullName>
    </submittedName>
</protein>